<dbReference type="AlphaFoldDB" id="A0A433QX47"/>
<evidence type="ECO:0000313" key="1">
    <source>
        <dbReference type="EMBL" id="RUS34373.1"/>
    </source>
</evidence>
<accession>A0A433QX47</accession>
<gene>
    <name evidence="1" type="ORF">BC938DRAFT_480904</name>
</gene>
<protein>
    <recommendedName>
        <fullName evidence="3">AAA-ATPase-like domain-containing protein</fullName>
    </recommendedName>
</protein>
<comment type="caution">
    <text evidence="1">The sequence shown here is derived from an EMBL/GenBank/DDBJ whole genome shotgun (WGS) entry which is preliminary data.</text>
</comment>
<keyword evidence="2" id="KW-1185">Reference proteome</keyword>
<dbReference type="EMBL" id="RBNJ01000543">
    <property type="protein sequence ID" value="RUS34373.1"/>
    <property type="molecule type" value="Genomic_DNA"/>
</dbReference>
<sequence>MSYKSPVVLMLDEFDSYLLRGPHVAKGLQSLAELVNAVRNGRLKMIRSIVCAGRFTLSQLTSELTLQSPWNDSNIIEASNFSKENHQHFFRVIENETGRRFAPDIVEDIFSRIQGDAGFEGIFASKCIEWVANTEDGTLRLQQFLPRVIDFTRTEKFEVVNHVQSRLDTKGGRRTPLMVTTNNLLVRFLHVGFLSNDSIRQHESDALTYLRGLGIIKKDGDRYSFSSNLLFDLLLDKFYAWAPVLPERFRHV</sequence>
<evidence type="ECO:0008006" key="3">
    <source>
        <dbReference type="Google" id="ProtNLM"/>
    </source>
</evidence>
<evidence type="ECO:0000313" key="2">
    <source>
        <dbReference type="Proteomes" id="UP000274822"/>
    </source>
</evidence>
<name>A0A433QX47_9FUNG</name>
<dbReference type="Proteomes" id="UP000274822">
    <property type="component" value="Unassembled WGS sequence"/>
</dbReference>
<proteinExistence type="predicted"/>
<organism evidence="1 2">
    <name type="scientific">Jimgerdemannia flammicorona</name>
    <dbReference type="NCBI Taxonomy" id="994334"/>
    <lineage>
        <taxon>Eukaryota</taxon>
        <taxon>Fungi</taxon>
        <taxon>Fungi incertae sedis</taxon>
        <taxon>Mucoromycota</taxon>
        <taxon>Mucoromycotina</taxon>
        <taxon>Endogonomycetes</taxon>
        <taxon>Endogonales</taxon>
        <taxon>Endogonaceae</taxon>
        <taxon>Jimgerdemannia</taxon>
    </lineage>
</organism>
<reference evidence="1 2" key="1">
    <citation type="journal article" date="2018" name="New Phytol.">
        <title>Phylogenomics of Endogonaceae and evolution of mycorrhizas within Mucoromycota.</title>
        <authorList>
            <person name="Chang Y."/>
            <person name="Desiro A."/>
            <person name="Na H."/>
            <person name="Sandor L."/>
            <person name="Lipzen A."/>
            <person name="Clum A."/>
            <person name="Barry K."/>
            <person name="Grigoriev I.V."/>
            <person name="Martin F.M."/>
            <person name="Stajich J.E."/>
            <person name="Smith M.E."/>
            <person name="Bonito G."/>
            <person name="Spatafora J.W."/>
        </authorList>
    </citation>
    <scope>NUCLEOTIDE SEQUENCE [LARGE SCALE GENOMIC DNA]</scope>
    <source>
        <strain evidence="1 2">AD002</strain>
    </source>
</reference>